<gene>
    <name evidence="1" type="ORF">FHS24_001554</name>
</gene>
<comment type="caution">
    <text evidence="1">The sequence shown here is derived from an EMBL/GenBank/DDBJ whole genome shotgun (WGS) entry which is preliminary data.</text>
</comment>
<dbReference type="EMBL" id="JACHXL010000003">
    <property type="protein sequence ID" value="MBB3107037.1"/>
    <property type="molecule type" value="Genomic_DNA"/>
</dbReference>
<dbReference type="RefSeq" id="WP_227671734.1">
    <property type="nucleotide sequence ID" value="NZ_CAJHAH010000003.1"/>
</dbReference>
<dbReference type="EC" id="4.6.1.19" evidence="1"/>
<accession>A0A839TCF5</accession>
<evidence type="ECO:0000313" key="1">
    <source>
        <dbReference type="EMBL" id="MBB3107037.1"/>
    </source>
</evidence>
<organism evidence="1 2">
    <name type="scientific">Psychrobacter luti</name>
    <dbReference type="NCBI Taxonomy" id="198481"/>
    <lineage>
        <taxon>Bacteria</taxon>
        <taxon>Pseudomonadati</taxon>
        <taxon>Pseudomonadota</taxon>
        <taxon>Gammaproteobacteria</taxon>
        <taxon>Moraxellales</taxon>
        <taxon>Moraxellaceae</taxon>
        <taxon>Psychrobacter</taxon>
    </lineage>
</organism>
<dbReference type="AlphaFoldDB" id="A0A839TCF5"/>
<dbReference type="GO" id="GO:0033897">
    <property type="term" value="F:ribonuclease T2 activity"/>
    <property type="evidence" value="ECO:0007669"/>
    <property type="project" value="UniProtKB-EC"/>
</dbReference>
<sequence length="235" mass="25552">MSKTRLSEHFNQCLISKKYESKGNVANATIGITALLLLQGVMVLPAQAASAAKTGQRVLMIEMTPALCSLQPTRARMRQCLEGYSLTVSGLDMGYGERCGRGSEPRLTPLQLKVVNRIMPDTTVRTQAWQRYGICSPLSASNYFRQITNYAGDLKLPSELNTGNSYTVLKSRFVGQMTRLNSGMSADSVDLICQAGARRQMVLTDVHVCYEGSAFGTCSNVVDNCGSKFIISGGK</sequence>
<protein>
    <submittedName>
        <fullName evidence="1">Ribonuclease T2</fullName>
        <ecNumber evidence="1">4.6.1.19</ecNumber>
    </submittedName>
</protein>
<dbReference type="GO" id="GO:0003723">
    <property type="term" value="F:RNA binding"/>
    <property type="evidence" value="ECO:0007669"/>
    <property type="project" value="InterPro"/>
</dbReference>
<dbReference type="InterPro" id="IPR036430">
    <property type="entry name" value="RNase_T2-like_sf"/>
</dbReference>
<keyword evidence="1" id="KW-0456">Lyase</keyword>
<proteinExistence type="predicted"/>
<dbReference type="Proteomes" id="UP000588111">
    <property type="component" value="Unassembled WGS sequence"/>
</dbReference>
<evidence type="ECO:0000313" key="2">
    <source>
        <dbReference type="Proteomes" id="UP000588111"/>
    </source>
</evidence>
<keyword evidence="2" id="KW-1185">Reference proteome</keyword>
<dbReference type="Gene3D" id="3.90.730.10">
    <property type="entry name" value="Ribonuclease T2-like"/>
    <property type="match status" value="1"/>
</dbReference>
<name>A0A839TCF5_9GAMM</name>
<dbReference type="SUPFAM" id="SSF55895">
    <property type="entry name" value="Ribonuclease Rh-like"/>
    <property type="match status" value="1"/>
</dbReference>
<reference evidence="1 2" key="1">
    <citation type="submission" date="2020-08" db="EMBL/GenBank/DDBJ databases">
        <title>Genomic Encyclopedia of Type Strains, Phase III (KMG-III): the genomes of soil and plant-associated and newly described type strains.</title>
        <authorList>
            <person name="Whitman W."/>
        </authorList>
    </citation>
    <scope>NUCLEOTIDE SEQUENCE [LARGE SCALE GENOMIC DNA]</scope>
    <source>
        <strain evidence="1 2">CECT 5885</strain>
    </source>
</reference>